<keyword evidence="2" id="KW-0223">Dioxygenase</keyword>
<dbReference type="Proteomes" id="UP000505210">
    <property type="component" value="Chromosome"/>
</dbReference>
<keyword evidence="3" id="KW-1185">Reference proteome</keyword>
<proteinExistence type="predicted"/>
<organism evidence="2 3">
    <name type="scientific">Thermoleptolyngbya sichuanensis A183</name>
    <dbReference type="NCBI Taxonomy" id="2737172"/>
    <lineage>
        <taxon>Bacteria</taxon>
        <taxon>Bacillati</taxon>
        <taxon>Cyanobacteriota</taxon>
        <taxon>Cyanophyceae</taxon>
        <taxon>Oculatellales</taxon>
        <taxon>Oculatellaceae</taxon>
        <taxon>Thermoleptolyngbya</taxon>
        <taxon>Thermoleptolyngbya sichuanensis</taxon>
    </lineage>
</organism>
<dbReference type="InterPro" id="IPR000627">
    <property type="entry name" value="Intradiol_dOase_C"/>
</dbReference>
<protein>
    <submittedName>
        <fullName evidence="2">Intradiol ring-cleavage dioxygenase</fullName>
    </submittedName>
</protein>
<dbReference type="PANTHER" id="PTHR34315">
    <property type="match status" value="1"/>
</dbReference>
<dbReference type="CDD" id="cd03457">
    <property type="entry name" value="intradiol_dioxygenase_like"/>
    <property type="match status" value="1"/>
</dbReference>
<dbReference type="RefSeq" id="WP_172358097.1">
    <property type="nucleotide sequence ID" value="NZ_CP053661.1"/>
</dbReference>
<name>A0A6M8B9D5_9CYAN</name>
<evidence type="ECO:0000313" key="3">
    <source>
        <dbReference type="Proteomes" id="UP000505210"/>
    </source>
</evidence>
<sequence>MNPLRSPAISRSPVRRLARSRREVLGFLGSVAGTALFGCSRQPEGLPPIASSGSAQAEALLDCIVRPQQTAGPFFVDTQLNRVDLRTDPATGQISAGVPLGLLFQVFQVESFQPEGPRRCVPLPNAVVDVWQCDAAGVYSGVRDRRSDTTGQAFLRGYQRTDQNGVAEFLTIYPGWYPGRAVHIHFKIRTGSPSGAIAPSSYEFTSQLYFDDALTDRIHRQTPYTARGQRAQRNHQDAIFQFGGAQLLLPVAQTDWGYFGRFGIGLEMG</sequence>
<dbReference type="KEGG" id="theu:HPC62_19220"/>
<dbReference type="InterPro" id="IPR015889">
    <property type="entry name" value="Intradiol_dOase_core"/>
</dbReference>
<accession>A0A6M8B9D5</accession>
<dbReference type="PANTHER" id="PTHR34315:SF1">
    <property type="entry name" value="INTRADIOL RING-CLEAVAGE DIOXYGENASES DOMAIN-CONTAINING PROTEIN-RELATED"/>
    <property type="match status" value="1"/>
</dbReference>
<dbReference type="InterPro" id="IPR006311">
    <property type="entry name" value="TAT_signal"/>
</dbReference>
<evidence type="ECO:0000313" key="2">
    <source>
        <dbReference type="EMBL" id="QKD84029.1"/>
    </source>
</evidence>
<reference evidence="2 3" key="1">
    <citation type="submission" date="2020-05" db="EMBL/GenBank/DDBJ databases">
        <title>Complete genome sequence of of a novel Thermoleptolyngbya strain isolated from hot springs of Ganzi, Sichuan China.</title>
        <authorList>
            <person name="Tang J."/>
            <person name="Daroch M."/>
            <person name="Li L."/>
            <person name="Waleron K."/>
            <person name="Waleron M."/>
            <person name="Waleron M."/>
        </authorList>
    </citation>
    <scope>NUCLEOTIDE SEQUENCE [LARGE SCALE GENOMIC DNA]</scope>
    <source>
        <strain evidence="2 3">PKUAC-SCTA183</strain>
    </source>
</reference>
<dbReference type="GO" id="GO:0016702">
    <property type="term" value="F:oxidoreductase activity, acting on single donors with incorporation of molecular oxygen, incorporation of two atoms of oxygen"/>
    <property type="evidence" value="ECO:0007669"/>
    <property type="project" value="InterPro"/>
</dbReference>
<dbReference type="EMBL" id="CP053661">
    <property type="protein sequence ID" value="QKD84029.1"/>
    <property type="molecule type" value="Genomic_DNA"/>
</dbReference>
<dbReference type="GO" id="GO:0008199">
    <property type="term" value="F:ferric iron binding"/>
    <property type="evidence" value="ECO:0007669"/>
    <property type="project" value="InterPro"/>
</dbReference>
<dbReference type="Pfam" id="PF00775">
    <property type="entry name" value="Dioxygenase_C"/>
    <property type="match status" value="1"/>
</dbReference>
<dbReference type="AlphaFoldDB" id="A0A6M8B9D5"/>
<feature type="domain" description="Intradiol ring-cleavage dioxygenases" evidence="1">
    <location>
        <begin position="121"/>
        <end position="181"/>
    </location>
</feature>
<dbReference type="SUPFAM" id="SSF49482">
    <property type="entry name" value="Aromatic compound dioxygenase"/>
    <property type="match status" value="1"/>
</dbReference>
<dbReference type="Gene3D" id="2.60.130.10">
    <property type="entry name" value="Aromatic compound dioxygenase"/>
    <property type="match status" value="1"/>
</dbReference>
<gene>
    <name evidence="2" type="ORF">HPC62_19220</name>
</gene>
<dbReference type="PROSITE" id="PS51318">
    <property type="entry name" value="TAT"/>
    <property type="match status" value="1"/>
</dbReference>
<keyword evidence="2" id="KW-0560">Oxidoreductase</keyword>
<evidence type="ECO:0000259" key="1">
    <source>
        <dbReference type="Pfam" id="PF00775"/>
    </source>
</evidence>